<name>A0ABV7HJR7_9GAMM</name>
<reference evidence="3" key="1">
    <citation type="journal article" date="2019" name="Int. J. Syst. Evol. Microbiol.">
        <title>The Global Catalogue of Microorganisms (GCM) 10K type strain sequencing project: providing services to taxonomists for standard genome sequencing and annotation.</title>
        <authorList>
            <consortium name="The Broad Institute Genomics Platform"/>
            <consortium name="The Broad Institute Genome Sequencing Center for Infectious Disease"/>
            <person name="Wu L."/>
            <person name="Ma J."/>
        </authorList>
    </citation>
    <scope>NUCLEOTIDE SEQUENCE [LARGE SCALE GENOMIC DNA]</scope>
    <source>
        <strain evidence="3">KCTC 52141</strain>
    </source>
</reference>
<comment type="caution">
    <text evidence="2">The sequence shown here is derived from an EMBL/GenBank/DDBJ whole genome shotgun (WGS) entry which is preliminary data.</text>
</comment>
<dbReference type="Pfam" id="PF09346">
    <property type="entry name" value="SMI1_KNR4"/>
    <property type="match status" value="1"/>
</dbReference>
<organism evidence="2 3">
    <name type="scientific">Gilvimarinus japonicus</name>
    <dbReference type="NCBI Taxonomy" id="1796469"/>
    <lineage>
        <taxon>Bacteria</taxon>
        <taxon>Pseudomonadati</taxon>
        <taxon>Pseudomonadota</taxon>
        <taxon>Gammaproteobacteria</taxon>
        <taxon>Cellvibrionales</taxon>
        <taxon>Cellvibrionaceae</taxon>
        <taxon>Gilvimarinus</taxon>
    </lineage>
</organism>
<evidence type="ECO:0000313" key="2">
    <source>
        <dbReference type="EMBL" id="MFC3153887.1"/>
    </source>
</evidence>
<sequence>MTIIQKEVCSIENNFKIKLPKEYRDFIMKGSLEKLKMHRFVTKDKKVESIVKYFFSPKKDYDDDLYGEIQGFTLDQKIPINLIPIAITPAENRVLLSISGKDTGNVYYWAWDEEPEPPTQSYQFMRLIDNNFDDFLNSLHEIE</sequence>
<accession>A0ABV7HJR7</accession>
<evidence type="ECO:0000259" key="1">
    <source>
        <dbReference type="Pfam" id="PF09346"/>
    </source>
</evidence>
<dbReference type="SUPFAM" id="SSF160631">
    <property type="entry name" value="SMI1/KNR4-like"/>
    <property type="match status" value="1"/>
</dbReference>
<evidence type="ECO:0000313" key="3">
    <source>
        <dbReference type="Proteomes" id="UP001595548"/>
    </source>
</evidence>
<dbReference type="RefSeq" id="WP_382413913.1">
    <property type="nucleotide sequence ID" value="NZ_AP031500.1"/>
</dbReference>
<dbReference type="InterPro" id="IPR037883">
    <property type="entry name" value="Knr4/Smi1-like_sf"/>
</dbReference>
<dbReference type="EMBL" id="JBHRTL010000001">
    <property type="protein sequence ID" value="MFC3153887.1"/>
    <property type="molecule type" value="Genomic_DNA"/>
</dbReference>
<feature type="domain" description="Knr4/Smi1-like" evidence="1">
    <location>
        <begin position="7"/>
        <end position="137"/>
    </location>
</feature>
<dbReference type="Proteomes" id="UP001595548">
    <property type="component" value="Unassembled WGS sequence"/>
</dbReference>
<dbReference type="InterPro" id="IPR018958">
    <property type="entry name" value="Knr4/Smi1-like_dom"/>
</dbReference>
<protein>
    <submittedName>
        <fullName evidence="2">SMI1/KNR4 family protein</fullName>
    </submittedName>
</protein>
<proteinExistence type="predicted"/>
<keyword evidence="3" id="KW-1185">Reference proteome</keyword>
<dbReference type="Gene3D" id="3.40.1580.10">
    <property type="entry name" value="SMI1/KNR4-like"/>
    <property type="match status" value="1"/>
</dbReference>
<gene>
    <name evidence="2" type="ORF">ACFOEB_01610</name>
</gene>